<dbReference type="InterPro" id="IPR013324">
    <property type="entry name" value="RNA_pol_sigma_r3/r4-like"/>
</dbReference>
<evidence type="ECO:0000259" key="1">
    <source>
        <dbReference type="Pfam" id="PF08281"/>
    </source>
</evidence>
<dbReference type="EMBL" id="VIRB01000088">
    <property type="protein sequence ID" value="NDO69926.1"/>
    <property type="molecule type" value="Genomic_DNA"/>
</dbReference>
<dbReference type="SUPFAM" id="SSF88659">
    <property type="entry name" value="Sigma3 and sigma4 domains of RNA polymerase sigma factors"/>
    <property type="match status" value="1"/>
</dbReference>
<gene>
    <name evidence="2" type="ORF">FMM80_15100</name>
</gene>
<dbReference type="InterPro" id="IPR013249">
    <property type="entry name" value="RNA_pol_sigma70_r4_t2"/>
</dbReference>
<evidence type="ECO:0000313" key="2">
    <source>
        <dbReference type="EMBL" id="NDO69926.1"/>
    </source>
</evidence>
<sequence>MEGNRPKRRKDKYNPYTIFEKDGQYYVSFKDGQGVSHKLEISKALYDTFDAFELNDLVYLNVVDRHIEQSEVWENTLNMRAMKKSDSMEEIVFRKLQTEKLHKAISELPEKQKKRLILHYFQALTYVEIAEREKCSTRAVEYSIHGAMQSLKKFFEKN</sequence>
<accession>A0A9X5H871</accession>
<name>A0A9X5H871_9FIRM</name>
<dbReference type="GO" id="GO:0003677">
    <property type="term" value="F:DNA binding"/>
    <property type="evidence" value="ECO:0007669"/>
    <property type="project" value="InterPro"/>
</dbReference>
<protein>
    <submittedName>
        <fullName evidence="2">Sigma-70 family RNA polymerase sigma factor</fullName>
    </submittedName>
</protein>
<proteinExistence type="predicted"/>
<dbReference type="RefSeq" id="WP_004076376.1">
    <property type="nucleotide sequence ID" value="NZ_VIRB01000088.1"/>
</dbReference>
<dbReference type="InterPro" id="IPR036388">
    <property type="entry name" value="WH-like_DNA-bd_sf"/>
</dbReference>
<organism evidence="2 3">
    <name type="scientific">Schaedlerella arabinosiphila</name>
    <dbReference type="NCBI Taxonomy" id="2044587"/>
    <lineage>
        <taxon>Bacteria</taxon>
        <taxon>Bacillati</taxon>
        <taxon>Bacillota</taxon>
        <taxon>Clostridia</taxon>
        <taxon>Lachnospirales</taxon>
        <taxon>Lachnospiraceae</taxon>
        <taxon>Schaedlerella</taxon>
    </lineage>
</organism>
<dbReference type="AlphaFoldDB" id="A0A9X5H871"/>
<evidence type="ECO:0000313" key="3">
    <source>
        <dbReference type="Proteomes" id="UP000474104"/>
    </source>
</evidence>
<dbReference type="GO" id="GO:0006352">
    <property type="term" value="P:DNA-templated transcription initiation"/>
    <property type="evidence" value="ECO:0007669"/>
    <property type="project" value="InterPro"/>
</dbReference>
<dbReference type="GO" id="GO:0016987">
    <property type="term" value="F:sigma factor activity"/>
    <property type="evidence" value="ECO:0007669"/>
    <property type="project" value="InterPro"/>
</dbReference>
<dbReference type="Proteomes" id="UP000474104">
    <property type="component" value="Unassembled WGS sequence"/>
</dbReference>
<comment type="caution">
    <text evidence="2">The sequence shown here is derived from an EMBL/GenBank/DDBJ whole genome shotgun (WGS) entry which is preliminary data.</text>
</comment>
<reference evidence="2 3" key="1">
    <citation type="submission" date="2019-07" db="EMBL/GenBank/DDBJ databases">
        <title>Draft genome sequences of 15 bacterial species constituting the stable defined intestinal microbiota of the GM15 gnotobiotic mouse model.</title>
        <authorList>
            <person name="Elie C."/>
            <person name="Mathieu A."/>
            <person name="Saliou A."/>
            <person name="Darnaud M."/>
            <person name="Leulier F."/>
            <person name="Tamellini A."/>
        </authorList>
    </citation>
    <scope>NUCLEOTIDE SEQUENCE [LARGE SCALE GENOMIC DNA]</scope>
    <source>
        <strain evidence="3">ASF 502</strain>
    </source>
</reference>
<dbReference type="Pfam" id="PF08281">
    <property type="entry name" value="Sigma70_r4_2"/>
    <property type="match status" value="1"/>
</dbReference>
<feature type="domain" description="RNA polymerase sigma factor 70 region 4 type 2" evidence="1">
    <location>
        <begin position="99"/>
        <end position="151"/>
    </location>
</feature>
<dbReference type="Gene3D" id="1.10.10.10">
    <property type="entry name" value="Winged helix-like DNA-binding domain superfamily/Winged helix DNA-binding domain"/>
    <property type="match status" value="1"/>
</dbReference>
<dbReference type="OrthoDB" id="1708086at2"/>
<dbReference type="CDD" id="cd06171">
    <property type="entry name" value="Sigma70_r4"/>
    <property type="match status" value="1"/>
</dbReference>